<reference evidence="3 4" key="1">
    <citation type="journal article" date="2018" name="PLoS Genet.">
        <title>Population sequencing reveals clonal diversity and ancestral inbreeding in the grapevine cultivar Chardonnay.</title>
        <authorList>
            <person name="Roach M.J."/>
            <person name="Johnson D.L."/>
            <person name="Bohlmann J."/>
            <person name="van Vuuren H.J."/>
            <person name="Jones S.J."/>
            <person name="Pretorius I.S."/>
            <person name="Schmidt S.A."/>
            <person name="Borneman A.R."/>
        </authorList>
    </citation>
    <scope>NUCLEOTIDE SEQUENCE [LARGE SCALE GENOMIC DNA]</scope>
    <source>
        <strain evidence="4">cv. Chardonnay</strain>
        <strain evidence="3">I10V1</strain>
        <tissue evidence="3">Leaf</tissue>
    </source>
</reference>
<proteinExistence type="predicted"/>
<evidence type="ECO:0000313" key="3">
    <source>
        <dbReference type="EMBL" id="RVW94169.1"/>
    </source>
</evidence>
<accession>A0A438IBV9</accession>
<dbReference type="EMBL" id="QGNW01002333">
    <property type="protein sequence ID" value="RVW20853.1"/>
    <property type="molecule type" value="Genomic_DNA"/>
</dbReference>
<dbReference type="AlphaFoldDB" id="A0A438IBV9"/>
<comment type="caution">
    <text evidence="3">The sequence shown here is derived from an EMBL/GenBank/DDBJ whole genome shotgun (WGS) entry which is preliminary data.</text>
</comment>
<sequence length="74" mass="8150">MEDGDPHGSTQDDIVFNDDNLTWDDVARATRTKEGRFDIRARASSSTISTPKGRASSSKTMSILSLIDEDEEMA</sequence>
<protein>
    <submittedName>
        <fullName evidence="3">Uncharacterized protein</fullName>
    </submittedName>
</protein>
<evidence type="ECO:0000313" key="4">
    <source>
        <dbReference type="Proteomes" id="UP000288805"/>
    </source>
</evidence>
<feature type="compositionally biased region" description="Polar residues" evidence="1">
    <location>
        <begin position="43"/>
        <end position="63"/>
    </location>
</feature>
<evidence type="ECO:0000256" key="1">
    <source>
        <dbReference type="SAM" id="MobiDB-lite"/>
    </source>
</evidence>
<dbReference type="Proteomes" id="UP000288805">
    <property type="component" value="Unassembled WGS sequence"/>
</dbReference>
<feature type="region of interest" description="Disordered" evidence="1">
    <location>
        <begin position="43"/>
        <end position="74"/>
    </location>
</feature>
<name>A0A438IBV9_VITVI</name>
<dbReference type="EMBL" id="QGNW01000124">
    <property type="protein sequence ID" value="RVW94169.1"/>
    <property type="molecule type" value="Genomic_DNA"/>
</dbReference>
<organism evidence="3 4">
    <name type="scientific">Vitis vinifera</name>
    <name type="common">Grape</name>
    <dbReference type="NCBI Taxonomy" id="29760"/>
    <lineage>
        <taxon>Eukaryota</taxon>
        <taxon>Viridiplantae</taxon>
        <taxon>Streptophyta</taxon>
        <taxon>Embryophyta</taxon>
        <taxon>Tracheophyta</taxon>
        <taxon>Spermatophyta</taxon>
        <taxon>Magnoliopsida</taxon>
        <taxon>eudicotyledons</taxon>
        <taxon>Gunneridae</taxon>
        <taxon>Pentapetalae</taxon>
        <taxon>rosids</taxon>
        <taxon>Vitales</taxon>
        <taxon>Vitaceae</taxon>
        <taxon>Viteae</taxon>
        <taxon>Vitis</taxon>
    </lineage>
</organism>
<evidence type="ECO:0000313" key="2">
    <source>
        <dbReference type="EMBL" id="RVW20853.1"/>
    </source>
</evidence>
<gene>
    <name evidence="3" type="ORF">CK203_038184</name>
    <name evidence="2" type="ORF">CK203_112615</name>
</gene>